<dbReference type="PANTHER" id="PTHR12616">
    <property type="entry name" value="VACUOLAR PROTEIN SORTING VPS41"/>
    <property type="match status" value="1"/>
</dbReference>
<evidence type="ECO:0000313" key="6">
    <source>
        <dbReference type="EMBL" id="CAH0380788.1"/>
    </source>
</evidence>
<comment type="similarity">
    <text evidence="1">Belongs to the VPS8 family.</text>
</comment>
<reference evidence="6" key="1">
    <citation type="submission" date="2021-12" db="EMBL/GenBank/DDBJ databases">
        <authorList>
            <person name="King R."/>
        </authorList>
    </citation>
    <scope>NUCLEOTIDE SEQUENCE</scope>
</reference>
<dbReference type="GO" id="GO:0005770">
    <property type="term" value="C:late endosome"/>
    <property type="evidence" value="ECO:0007669"/>
    <property type="project" value="TreeGrafter"/>
</dbReference>
<dbReference type="GO" id="GO:0006623">
    <property type="term" value="P:protein targeting to vacuole"/>
    <property type="evidence" value="ECO:0007669"/>
    <property type="project" value="InterPro"/>
</dbReference>
<dbReference type="EMBL" id="OU963862">
    <property type="protein sequence ID" value="CAH0380788.1"/>
    <property type="molecule type" value="Genomic_DNA"/>
</dbReference>
<dbReference type="Pfam" id="PF12816">
    <property type="entry name" value="TPR_Vps8"/>
    <property type="match status" value="1"/>
</dbReference>
<sequence length="1204" mass="135771">MSESGDSTSKFDPLNLDFSEIDDEEYNIPAVEETPTLESILNNDQNSLMSEDELSDYLAAENQGFGTGGCGSDTASISSFGSLKDTPSKTGLFNFTESRHYDHILRHIILKAISSQLKSACERVNAGRPTVMAVSSMIAVGTSHGLVLVFDSAQTLRWCHEGNEEQGSVSALDFNHNCSRLLIGYARGLILMCDVADGKVLRTMNQVHTPATAVLHVKFTDNPNLAVCSDSGGSVFELSFKRTLGIRSVDSRCIFSGSRGEVCCIEPLRLKALTTHPLHGSILVAMATLSKVILVCIRPNTRLLLTHSVSASPANLPLLTWQFVVIQLNDSSHVIDPVLAFARDSTIHFYHINVLASGRIHCTVLEQLNLGYSLLACHWLNARILATVDTQERFHLIDIRSQEELETLDLSCVSLVYNSSHFKGLCTGGNVSKAMALAGERACYNTIKSFGNQVLFLGMRSFHVISTRSWLERLNNLLEQNRYAAALRLGIDFLEERGKGVLGLSGHRKQRKKLIWQKVHEMLTTYINAVLHDNNALMYQENLPVIIEHCIHLQCEDLLFQQVWNGVEHSTVPRNIFLQSIEGFIQDGKIRNVSPAIMQKLVEYLEMTHRWQAMEECIVNVNVSSLDIEQVLQQCRSHQLYDALISVWNQAMNDYTTPLQELLPQLQRMLSSDGERSEEAIRLGNKCLVYISCCLSGRGYPNGDIEESKCATVRSRVFQFLCSQHTINADESEETYPYLRLFLDFNTKEFLNALSMAFQDSYLSVQLLQRLVDILISITLHENSSKSRQVGWLFSWLAKEIMRPNCSLRLDLNLFEQVLEILVSSNDELCTPEEKEQILLQLISTGALKHIPEERILQLAQTAGYHQVCAEIYERQGNHEQVLKCHLLDDSRKPRVFDYLNVAPEKSKLQRAVSENIDTLLEVNGYKTGLFVGTHFVELTSRMVHTMTKQKQFEFLQGVMDAKAALSPPIITLYFQLLCEFEPNSAMKFIIANCDTLLTDIESCVETAQKHNLEMEEAILWEKAGSYKKSFNILFKRLQYAIRSGKDVESATEELISLILRGSSVLDPKDTWLPLLQCLVQVNSPKLMKRVLNSADLNLAAEFHLLLKHTTGSLGDYRSLIMGLFEKCVYEQEVLQIAERSHYLDLHNQLKQSLNGAKRGIPNPVICTVCNKKFQSQMLLFHCTHGYHMDCLKQPFQCVKCDSN</sequence>
<dbReference type="InterPro" id="IPR001841">
    <property type="entry name" value="Znf_RING"/>
</dbReference>
<evidence type="ECO:0000256" key="2">
    <source>
        <dbReference type="ARBA" id="ARBA00022771"/>
    </source>
</evidence>
<keyword evidence="7" id="KW-1185">Reference proteome</keyword>
<dbReference type="KEGG" id="btab:109038920"/>
<dbReference type="Pfam" id="PF23410">
    <property type="entry name" value="Beta-prop_VPS8"/>
    <property type="match status" value="1"/>
</dbReference>
<dbReference type="Proteomes" id="UP001152759">
    <property type="component" value="Chromosome 1"/>
</dbReference>
<evidence type="ECO:0000256" key="1">
    <source>
        <dbReference type="ARBA" id="ARBA00009422"/>
    </source>
</evidence>
<gene>
    <name evidence="6" type="ORF">BEMITA_LOCUS504</name>
</gene>
<dbReference type="InterPro" id="IPR045111">
    <property type="entry name" value="Vps41/Vps8"/>
</dbReference>
<dbReference type="InterPro" id="IPR015943">
    <property type="entry name" value="WD40/YVTN_repeat-like_dom_sf"/>
</dbReference>
<evidence type="ECO:0000259" key="5">
    <source>
        <dbReference type="PROSITE" id="PS50089"/>
    </source>
</evidence>
<keyword evidence="2 4" id="KW-0863">Zinc-finger</keyword>
<proteinExistence type="inferred from homology"/>
<evidence type="ECO:0000256" key="4">
    <source>
        <dbReference type="PROSITE-ProRule" id="PRU00175"/>
    </source>
</evidence>
<dbReference type="GO" id="GO:0034058">
    <property type="term" value="P:endosomal vesicle fusion"/>
    <property type="evidence" value="ECO:0007669"/>
    <property type="project" value="TreeGrafter"/>
</dbReference>
<dbReference type="PANTHER" id="PTHR12616:SF8">
    <property type="entry name" value="VACUOLAR PROTEIN SORTING-ASSOCIATED PROTEIN 8 HOMOLOG"/>
    <property type="match status" value="1"/>
</dbReference>
<accession>A0A9P0EXC6</accession>
<organism evidence="6 7">
    <name type="scientific">Bemisia tabaci</name>
    <name type="common">Sweetpotato whitefly</name>
    <name type="synonym">Aleurodes tabaci</name>
    <dbReference type="NCBI Taxonomy" id="7038"/>
    <lineage>
        <taxon>Eukaryota</taxon>
        <taxon>Metazoa</taxon>
        <taxon>Ecdysozoa</taxon>
        <taxon>Arthropoda</taxon>
        <taxon>Hexapoda</taxon>
        <taxon>Insecta</taxon>
        <taxon>Pterygota</taxon>
        <taxon>Neoptera</taxon>
        <taxon>Paraneoptera</taxon>
        <taxon>Hemiptera</taxon>
        <taxon>Sternorrhyncha</taxon>
        <taxon>Aleyrodoidea</taxon>
        <taxon>Aleyrodidae</taxon>
        <taxon>Aleyrodinae</taxon>
        <taxon>Bemisia</taxon>
    </lineage>
</organism>
<evidence type="ECO:0000256" key="3">
    <source>
        <dbReference type="ARBA" id="ARBA00022833"/>
    </source>
</evidence>
<feature type="domain" description="RING-type" evidence="5">
    <location>
        <begin position="1167"/>
        <end position="1202"/>
    </location>
</feature>
<dbReference type="InterPro" id="IPR025941">
    <property type="entry name" value="Vps8_central_dom"/>
</dbReference>
<protein>
    <recommendedName>
        <fullName evidence="5">RING-type domain-containing protein</fullName>
    </recommendedName>
</protein>
<keyword evidence="3" id="KW-0862">Zinc</keyword>
<dbReference type="Gene3D" id="2.130.10.10">
    <property type="entry name" value="YVTN repeat-like/Quinoprotein amine dehydrogenase"/>
    <property type="match status" value="1"/>
</dbReference>
<evidence type="ECO:0000313" key="7">
    <source>
        <dbReference type="Proteomes" id="UP001152759"/>
    </source>
</evidence>
<dbReference type="InterPro" id="IPR036322">
    <property type="entry name" value="WD40_repeat_dom_sf"/>
</dbReference>
<name>A0A9P0EXC6_BEMTA</name>
<dbReference type="SUPFAM" id="SSF50978">
    <property type="entry name" value="WD40 repeat-like"/>
    <property type="match status" value="1"/>
</dbReference>
<keyword evidence="2 4" id="KW-0479">Metal-binding</keyword>
<dbReference type="GO" id="GO:0008270">
    <property type="term" value="F:zinc ion binding"/>
    <property type="evidence" value="ECO:0007669"/>
    <property type="project" value="UniProtKB-KW"/>
</dbReference>
<dbReference type="GO" id="GO:0030897">
    <property type="term" value="C:HOPS complex"/>
    <property type="evidence" value="ECO:0007669"/>
    <property type="project" value="TreeGrafter"/>
</dbReference>
<dbReference type="AlphaFoldDB" id="A0A9P0EXC6"/>
<dbReference type="PROSITE" id="PS50089">
    <property type="entry name" value="ZF_RING_2"/>
    <property type="match status" value="1"/>
</dbReference>